<dbReference type="Pfam" id="PF02371">
    <property type="entry name" value="Transposase_20"/>
    <property type="match status" value="1"/>
</dbReference>
<dbReference type="NCBIfam" id="NF033542">
    <property type="entry name" value="transpos_IS110"/>
    <property type="match status" value="1"/>
</dbReference>
<feature type="domain" description="Transposase IS110-like N-terminal" evidence="1">
    <location>
        <begin position="6"/>
        <end position="148"/>
    </location>
</feature>
<dbReference type="InterPro" id="IPR002525">
    <property type="entry name" value="Transp_IS110-like_N"/>
</dbReference>
<accession>A0ABU5WCM4</accession>
<name>A0ABU5WCM4_AERCA</name>
<sequence>MNTTTIGIDLAKNTFSACSGDGRGQFGRVLSFKRGEFLAWLKTLPSGTVVAMEACGTAHFWARTMQALGLCPRLIAAEFVKPFRKSRRVKNDARDAEAILTALHAPGMRFVTVKTEAQQQRLLTHRLREGWKAERTALINRIRGLLAELGIVIELGAGKARRTLAELAGDEAYPASVRQMIQSVLGHLHELDTRIDEGDQQIARQSKSDPTVALLRTRPGIGALGADAIVATVGDARQYKNGRQFSAALGLTPSQHGTGGKTHLGAITRRGDAYLRSLFVQGGRCVLNAALRIHASSPEKLNRLQQWMVQLNARIGYPKAAVAIANKHARQVWAMLNRGQAYDSEAYRAWEIAHGMVEVRDAADDESGAMSPA</sequence>
<reference evidence="3 4" key="1">
    <citation type="submission" date="2023-12" db="EMBL/GenBank/DDBJ databases">
        <title>Characterization of antibiotic resistance in Aeromonas spp. in hospital effluent.</title>
        <authorList>
            <person name="Negoseki B.R.S."/>
            <person name="Krul D."/>
            <person name="Siqueira A.C."/>
            <person name="Almeida M."/>
            <person name="Mesa D."/>
            <person name="Conte D."/>
            <person name="Dalla-Costa L.M."/>
        </authorList>
    </citation>
    <scope>NUCLEOTIDE SEQUENCE [LARGE SCALE GENOMIC DNA]</scope>
    <source>
        <strain evidence="3 4">36v</strain>
    </source>
</reference>
<dbReference type="Proteomes" id="UP001304847">
    <property type="component" value="Unassembled WGS sequence"/>
</dbReference>
<evidence type="ECO:0000313" key="3">
    <source>
        <dbReference type="EMBL" id="MEA9438666.1"/>
    </source>
</evidence>
<dbReference type="Pfam" id="PF01548">
    <property type="entry name" value="DEDD_Tnp_IS110"/>
    <property type="match status" value="1"/>
</dbReference>
<dbReference type="PANTHER" id="PTHR33055">
    <property type="entry name" value="TRANSPOSASE FOR INSERTION SEQUENCE ELEMENT IS1111A"/>
    <property type="match status" value="1"/>
</dbReference>
<protein>
    <submittedName>
        <fullName evidence="3">IS110 family transposase</fullName>
    </submittedName>
</protein>
<comment type="caution">
    <text evidence="3">The sequence shown here is derived from an EMBL/GenBank/DDBJ whole genome shotgun (WGS) entry which is preliminary data.</text>
</comment>
<dbReference type="InterPro" id="IPR003346">
    <property type="entry name" value="Transposase_20"/>
</dbReference>
<dbReference type="InterPro" id="IPR047650">
    <property type="entry name" value="Transpos_IS110"/>
</dbReference>
<keyword evidence="4" id="KW-1185">Reference proteome</keyword>
<evidence type="ECO:0000259" key="1">
    <source>
        <dbReference type="Pfam" id="PF01548"/>
    </source>
</evidence>
<gene>
    <name evidence="3" type="ORF">VCX44_23440</name>
</gene>
<evidence type="ECO:0000259" key="2">
    <source>
        <dbReference type="Pfam" id="PF02371"/>
    </source>
</evidence>
<dbReference type="EMBL" id="JAYGOJ010000248">
    <property type="protein sequence ID" value="MEA9438666.1"/>
    <property type="molecule type" value="Genomic_DNA"/>
</dbReference>
<proteinExistence type="predicted"/>
<dbReference type="PANTHER" id="PTHR33055:SF3">
    <property type="entry name" value="PUTATIVE TRANSPOSASE FOR IS117-RELATED"/>
    <property type="match status" value="1"/>
</dbReference>
<dbReference type="RefSeq" id="WP_323581108.1">
    <property type="nucleotide sequence ID" value="NZ_JAYGOJ010000248.1"/>
</dbReference>
<evidence type="ECO:0000313" key="4">
    <source>
        <dbReference type="Proteomes" id="UP001304847"/>
    </source>
</evidence>
<feature type="domain" description="Transposase IS116/IS110/IS902 C-terminal" evidence="2">
    <location>
        <begin position="213"/>
        <end position="288"/>
    </location>
</feature>
<organism evidence="3 4">
    <name type="scientific">Aeromonas caviae</name>
    <name type="common">Aeromonas punctata</name>
    <dbReference type="NCBI Taxonomy" id="648"/>
    <lineage>
        <taxon>Bacteria</taxon>
        <taxon>Pseudomonadati</taxon>
        <taxon>Pseudomonadota</taxon>
        <taxon>Gammaproteobacteria</taxon>
        <taxon>Aeromonadales</taxon>
        <taxon>Aeromonadaceae</taxon>
        <taxon>Aeromonas</taxon>
    </lineage>
</organism>